<feature type="transmembrane region" description="Helical" evidence="3">
    <location>
        <begin position="1593"/>
        <end position="1612"/>
    </location>
</feature>
<feature type="region of interest" description="Disordered" evidence="2">
    <location>
        <begin position="1360"/>
        <end position="1388"/>
    </location>
</feature>
<name>A0A8J6C708_DIALT</name>
<feature type="compositionally biased region" description="Basic and acidic residues" evidence="2">
    <location>
        <begin position="2350"/>
        <end position="2360"/>
    </location>
</feature>
<feature type="compositionally biased region" description="Low complexity" evidence="2">
    <location>
        <begin position="17"/>
        <end position="32"/>
    </location>
</feature>
<dbReference type="PANTHER" id="PTHR45725">
    <property type="entry name" value="FORMIN HOMOLOGY 2 FAMILY MEMBER"/>
    <property type="match status" value="1"/>
</dbReference>
<organism evidence="4 5">
    <name type="scientific">Diacronema lutheri</name>
    <name type="common">Unicellular marine alga</name>
    <name type="synonym">Monochrysis lutheri</name>
    <dbReference type="NCBI Taxonomy" id="2081491"/>
    <lineage>
        <taxon>Eukaryota</taxon>
        <taxon>Haptista</taxon>
        <taxon>Haptophyta</taxon>
        <taxon>Pavlovophyceae</taxon>
        <taxon>Pavlovales</taxon>
        <taxon>Pavlovaceae</taxon>
        <taxon>Diacronema</taxon>
    </lineage>
</organism>
<feature type="transmembrane region" description="Helical" evidence="3">
    <location>
        <begin position="1175"/>
        <end position="1195"/>
    </location>
</feature>
<dbReference type="NCBIfam" id="NF038133">
    <property type="entry name" value="choice_anch_L"/>
    <property type="match status" value="1"/>
</dbReference>
<evidence type="ECO:0000313" key="5">
    <source>
        <dbReference type="Proteomes" id="UP000751190"/>
    </source>
</evidence>
<evidence type="ECO:0000256" key="2">
    <source>
        <dbReference type="SAM" id="MobiDB-lite"/>
    </source>
</evidence>
<feature type="region of interest" description="Disordered" evidence="2">
    <location>
        <begin position="14"/>
        <end position="41"/>
    </location>
</feature>
<dbReference type="Proteomes" id="UP000751190">
    <property type="component" value="Unassembled WGS sequence"/>
</dbReference>
<gene>
    <name evidence="4" type="ORF">KFE25_013061</name>
</gene>
<accession>A0A8J6C708</accession>
<feature type="compositionally biased region" description="Basic and acidic residues" evidence="2">
    <location>
        <begin position="1030"/>
        <end position="1040"/>
    </location>
</feature>
<feature type="transmembrane region" description="Helical" evidence="3">
    <location>
        <begin position="1814"/>
        <end position="1835"/>
    </location>
</feature>
<dbReference type="OrthoDB" id="10689753at2759"/>
<reference evidence="4" key="1">
    <citation type="submission" date="2021-05" db="EMBL/GenBank/DDBJ databases">
        <title>The genome of the haptophyte Pavlova lutheri (Diacronema luteri, Pavlovales) - a model for lipid biosynthesis in eukaryotic algae.</title>
        <authorList>
            <person name="Hulatt C.J."/>
            <person name="Posewitz M.C."/>
        </authorList>
    </citation>
    <scope>NUCLEOTIDE SEQUENCE</scope>
    <source>
        <strain evidence="4">NIVA-4/92</strain>
    </source>
</reference>
<feature type="region of interest" description="Disordered" evidence="2">
    <location>
        <begin position="1005"/>
        <end position="1040"/>
    </location>
</feature>
<feature type="transmembrane region" description="Helical" evidence="3">
    <location>
        <begin position="903"/>
        <end position="929"/>
    </location>
</feature>
<evidence type="ECO:0000313" key="4">
    <source>
        <dbReference type="EMBL" id="KAG8459425.1"/>
    </source>
</evidence>
<comment type="caution">
    <text evidence="4">The sequence shown here is derived from an EMBL/GenBank/DDBJ whole genome shotgun (WGS) entry which is preliminary data.</text>
</comment>
<feature type="coiled-coil region" evidence="1">
    <location>
        <begin position="113"/>
        <end position="140"/>
    </location>
</feature>
<keyword evidence="1" id="KW-0175">Coiled coil</keyword>
<evidence type="ECO:0000256" key="3">
    <source>
        <dbReference type="SAM" id="Phobius"/>
    </source>
</evidence>
<dbReference type="InterPro" id="IPR051425">
    <property type="entry name" value="Formin_Homology"/>
</dbReference>
<feature type="transmembrane region" description="Helical" evidence="3">
    <location>
        <begin position="1678"/>
        <end position="1699"/>
    </location>
</feature>
<feature type="compositionally biased region" description="Low complexity" evidence="2">
    <location>
        <begin position="796"/>
        <end position="808"/>
    </location>
</feature>
<dbReference type="EMBL" id="JAGTXO010000041">
    <property type="protein sequence ID" value="KAG8459425.1"/>
    <property type="molecule type" value="Genomic_DNA"/>
</dbReference>
<feature type="compositionally biased region" description="Low complexity" evidence="2">
    <location>
        <begin position="2329"/>
        <end position="2347"/>
    </location>
</feature>
<feature type="region of interest" description="Disordered" evidence="2">
    <location>
        <begin position="456"/>
        <end position="503"/>
    </location>
</feature>
<feature type="region of interest" description="Disordered" evidence="2">
    <location>
        <begin position="2329"/>
        <end position="2367"/>
    </location>
</feature>
<feature type="region of interest" description="Disordered" evidence="2">
    <location>
        <begin position="2035"/>
        <end position="2055"/>
    </location>
</feature>
<evidence type="ECO:0000256" key="1">
    <source>
        <dbReference type="SAM" id="Coils"/>
    </source>
</evidence>
<dbReference type="PANTHER" id="PTHR45725:SF18">
    <property type="entry name" value="ORC1-LIKE AAA ATPASE DOMAIN-CONTAINING PROTEIN"/>
    <property type="match status" value="1"/>
</dbReference>
<feature type="region of interest" description="Disordered" evidence="2">
    <location>
        <begin position="796"/>
        <end position="830"/>
    </location>
</feature>
<feature type="transmembrane region" description="Helical" evidence="3">
    <location>
        <begin position="1555"/>
        <end position="1573"/>
    </location>
</feature>
<feature type="transmembrane region" description="Helical" evidence="3">
    <location>
        <begin position="1735"/>
        <end position="1755"/>
    </location>
</feature>
<keyword evidence="3" id="KW-0812">Transmembrane</keyword>
<dbReference type="InterPro" id="IPR049804">
    <property type="entry name" value="Choice_anch_L"/>
</dbReference>
<feature type="region of interest" description="Disordered" evidence="2">
    <location>
        <begin position="1980"/>
        <end position="2014"/>
    </location>
</feature>
<feature type="compositionally biased region" description="Pro residues" evidence="2">
    <location>
        <begin position="458"/>
        <end position="500"/>
    </location>
</feature>
<sequence length="2387" mass="232365">MQRAWNVTPVTANGVVPTGAAASTSPADAASGRDAGAPRACADAPPRMGAGLLARAGLLSTAGFVPSDAPVSPGRQAPKPDEAAVGKWRDYDATVRTSHRAALDALVVTKGLKKVAIARARDLRARAEREEQTRQHAMSELLLEFGAGRGSAAASAEAYADLCARLVRNNMAHAGPLSPNKAMGKALSEYLSAVDHHGQLTQRASSARELAALLVGEGVSLVDGGRGAHAGASLAQLGVFDDGAGALGLSGGVLLSTGYAKAASGPNDDPEASGTVGFDARADAALAAADAAGWPPGAREAARSLADAAWLRFDFATSHVGELALTYVLASEDFGLSAAELDPRFADRLVAYVDERPLPLGADGAAGALSTADARCAAAAAAAAARAHAGACEAAVSNAAGEYATQFNGFTRPRRASLVLEPGVHSIVLLIGDAGGDQLLDSAVLLPSAGLVLRRIGRPPPSPPPAPPPSPRPPPPRAPPSAPPSPPPSPRPPPSPPPAPGALARAAAAAAAAAALPLVGTAGGGWMRAPGALASLRQRTGTCVGGGGGASAVTIACDAASVRLTAGAAVRLAVGGVRAHAPVEGARWRFDNDGWEAVGVPYAVGRPLCPSAEARLVGSATDLVAALGSLELAHAGSGAASGHVLVTLEGESELCVASVQLSVAAPPRGLGAAAACGGALSAAAAALAVVGSAASLGGGGAAAAARALGGATAARAAPALAISRAPLRLLAAAQLSALVPALLLGGGAARRGEPWSARALGDAAGAEEAVRHLLALGGALRWALFDSSAVADPPVARAEAEADAAASGDGDGDDDGDGGGGGVERGESATAPRARTELLLLLRAAQQAELAAAWAAQLWPPLLVAAAALGAAASARLLAALRASDAADGNGGGRPARAPSAPVALRVATLAVAAVGAHLVALLCAAMLVSAARHAALLVAAIGRASGAPPGGGAGGGALGAWWSGCAARERRAVCACCALALGWPLVLGVQLLVAARLRCAPPSAAREADDGGGGGGGSGRRALLPGGAHRSDEGALAPRRAEHARDAASWALALTDGGGAAGGDALLALLQLGRACALGAAAGAADDGGARGAVRACAVACVALGVEAVALCAAALAAARAADGAAGRAAGRARFGAALVCALQLGACGCALALARQRARDADGGAALTAGARVLLGVACAACVALQLVCACVVEAGKRWAELRGAAAALPGAWARLGDALDADADARLDGGCTTLALALHDELPAGARAKRAPNADAHAAVRCGAPALLGAWAALAAACALAAVAAAQLGAPHGIAAPMRALRVDGVPWGTSIGASAPLPPEALGVAGGDGARPAWVSGATWRALGRSERTWIALATEPAPGPPHAARAALPDARGPVPAGAPAEPTRASAALGAFDADAAARGWAAAADGGGGGPAEWRFALELRPEGEGGAGCWHEAAAWAFEHAGRGAAPLATGAQLVLPHGEAEGDGGGGGGGGGVRLVIDGVARRVAVPQPLLLLRGGASCALLASAWAEPTDGSAAAAAARGGPAARPPAAVLLVASSLRAPLAAELLVRGCCAALCAAAVLARARASRVARPARALAERGWVGATLACALLAQLGGCAALVVVPQRAHGAALAPALLAAADCAIACAPACLAVLLLHAHAAPRAPARARAATAATAAPVPAGGARRRWLGVYAAAAALLGGAVAATWLSAAGCALGARCAGLEGWAAVAWPLGAGAVGAARAAAALGAWACALVPLGLCVYALHRAPAPWRPRADRRAATICTIAACAAGACALAAAVRGAPSSTPLMPPRTGADRAAAAARRAFGVWAFATLHLPLALALLAAAFEPRADAAADAADNAAAAGVAERAVRAERAAAEAAAVAAREADEAVGAADAADAAERAAADAAREAARASDADGAAAAAERADGARARARAAAASAAADAARREAGRETEEAAAAAHAALAAAADARAAHAAIDAAACADAARERARALTHRAPPPLPLRPPGSAARGAADGGDGASRQPSDELINLAAAAAASAAAAAVRESLSPRPSAARVTRRAAVDPAARVPDAMRASLRRGSWLRLGGLALRRVATAGAAAGAPPPSALARARNVQDIAAGARAGARVDGRADGGGWALRAGELFDVRASLSSDERALLIDGVALPLRAIVGAAPGWPSAGGTAPHGPLACFELRVDLGALGGASEGPGTRALRCVAPSAAEALVWLCGLHSCAHLGVPRAARRTLGELGRARLRLALLAPRAATRLSSVVGAAAGAAARGAALSATMPARPHATRVGRAAGVGAGGVGVLTLASVPPALQGWAERHALILPHVPLPHGAATAPPARAPAGSRVPARPSARRVDWRAKGAADDGGAEPFPRALANWAARHGTVAPRNL</sequence>
<protein>
    <submittedName>
        <fullName evidence="4">Uncharacterized protein</fullName>
    </submittedName>
</protein>
<keyword evidence="3" id="KW-0472">Membrane</keyword>
<feature type="compositionally biased region" description="Low complexity" evidence="2">
    <location>
        <begin position="2035"/>
        <end position="2046"/>
    </location>
</feature>
<keyword evidence="5" id="KW-1185">Reference proteome</keyword>
<feature type="transmembrane region" description="Helical" evidence="3">
    <location>
        <begin position="1136"/>
        <end position="1155"/>
    </location>
</feature>
<proteinExistence type="predicted"/>
<feature type="transmembrane region" description="Helical" evidence="3">
    <location>
        <begin position="1624"/>
        <end position="1645"/>
    </location>
</feature>
<keyword evidence="3" id="KW-1133">Transmembrane helix</keyword>